<gene>
    <name evidence="8" type="ORF">ISO4_00104</name>
</gene>
<proteinExistence type="inferred from homology"/>
<accession>A0ABS0AD20</accession>
<dbReference type="Pfam" id="PF25954">
    <property type="entry name" value="Beta-barrel_RND_2"/>
    <property type="match status" value="1"/>
</dbReference>
<reference evidence="8 9" key="1">
    <citation type="submission" date="2012-09" db="EMBL/GenBank/DDBJ databases">
        <title>Genome Sequence of alkane-degrading Bacterium Alcanivorax venustensis ISO4.</title>
        <authorList>
            <person name="Lai Q."/>
            <person name="Shao Z."/>
        </authorList>
    </citation>
    <scope>NUCLEOTIDE SEQUENCE [LARGE SCALE GENOMIC DNA]</scope>
    <source>
        <strain evidence="8 9">ISO4</strain>
    </source>
</reference>
<protein>
    <submittedName>
        <fullName evidence="8">Secretion protein HlyD</fullName>
    </submittedName>
</protein>
<dbReference type="Pfam" id="PF25869">
    <property type="entry name" value="3HB_CusB"/>
    <property type="match status" value="1"/>
</dbReference>
<evidence type="ECO:0000259" key="3">
    <source>
        <dbReference type="Pfam" id="PF13115"/>
    </source>
</evidence>
<dbReference type="NCBIfam" id="TIGR01730">
    <property type="entry name" value="RND_mfp"/>
    <property type="match status" value="1"/>
</dbReference>
<evidence type="ECO:0000259" key="5">
    <source>
        <dbReference type="Pfam" id="PF25919"/>
    </source>
</evidence>
<dbReference type="InterPro" id="IPR058790">
    <property type="entry name" value="BSH_CusB"/>
</dbReference>
<dbReference type="InterPro" id="IPR032693">
    <property type="entry name" value="YtkA-like_dom"/>
</dbReference>
<dbReference type="SUPFAM" id="SSF111369">
    <property type="entry name" value="HlyD-like secretion proteins"/>
    <property type="match status" value="1"/>
</dbReference>
<evidence type="ECO:0000313" key="8">
    <source>
        <dbReference type="EMBL" id="MBF5051502.1"/>
    </source>
</evidence>
<dbReference type="RefSeq" id="WP_194854787.1">
    <property type="nucleotide sequence ID" value="NZ_ARXR01000001.1"/>
</dbReference>
<dbReference type="Pfam" id="PF13115">
    <property type="entry name" value="YtkA"/>
    <property type="match status" value="2"/>
</dbReference>
<comment type="similarity">
    <text evidence="1">Belongs to the membrane fusion protein (MFP) (TC 8.A.1) family.</text>
</comment>
<feature type="domain" description="YtkA-like" evidence="3">
    <location>
        <begin position="190"/>
        <end position="268"/>
    </location>
</feature>
<comment type="caution">
    <text evidence="8">The sequence shown here is derived from an EMBL/GenBank/DDBJ whole genome shotgun (WGS) entry which is preliminary data.</text>
</comment>
<dbReference type="Gene3D" id="2.40.30.170">
    <property type="match status" value="1"/>
</dbReference>
<evidence type="ECO:0000259" key="7">
    <source>
        <dbReference type="Pfam" id="PF25975"/>
    </source>
</evidence>
<evidence type="ECO:0000259" key="4">
    <source>
        <dbReference type="Pfam" id="PF25869"/>
    </source>
</evidence>
<dbReference type="InterPro" id="IPR058649">
    <property type="entry name" value="CzcB_C"/>
</dbReference>
<dbReference type="InterPro" id="IPR058792">
    <property type="entry name" value="Beta-barrel_RND_2"/>
</dbReference>
<organism evidence="8 9">
    <name type="scientific">Alloalcanivorax venustensis ISO4</name>
    <dbReference type="NCBI Taxonomy" id="1177184"/>
    <lineage>
        <taxon>Bacteria</taxon>
        <taxon>Pseudomonadati</taxon>
        <taxon>Pseudomonadota</taxon>
        <taxon>Gammaproteobacteria</taxon>
        <taxon>Oceanospirillales</taxon>
        <taxon>Alcanivoracaceae</taxon>
        <taxon>Alloalcanivorax</taxon>
    </lineage>
</organism>
<dbReference type="Gene3D" id="2.40.420.20">
    <property type="match status" value="1"/>
</dbReference>
<feature type="domain" description="CusB-like beta-barrel" evidence="6">
    <location>
        <begin position="476"/>
        <end position="552"/>
    </location>
</feature>
<dbReference type="PANTHER" id="PTHR30097">
    <property type="entry name" value="CATION EFFLUX SYSTEM PROTEIN CUSB"/>
    <property type="match status" value="1"/>
</dbReference>
<feature type="domain" description="CusB-like three alpha-helical bundle" evidence="4">
    <location>
        <begin position="390"/>
        <end position="437"/>
    </location>
</feature>
<dbReference type="Pfam" id="PF25975">
    <property type="entry name" value="CzcB_C"/>
    <property type="match status" value="1"/>
</dbReference>
<evidence type="ECO:0000256" key="2">
    <source>
        <dbReference type="ARBA" id="ARBA00022448"/>
    </source>
</evidence>
<dbReference type="EMBL" id="ARXR01000001">
    <property type="protein sequence ID" value="MBF5051502.1"/>
    <property type="molecule type" value="Genomic_DNA"/>
</dbReference>
<dbReference type="Gene3D" id="6.10.140.730">
    <property type="match status" value="1"/>
</dbReference>
<dbReference type="Pfam" id="PF25919">
    <property type="entry name" value="BSH_CusB"/>
    <property type="match status" value="1"/>
</dbReference>
<feature type="domain" description="CzcB-like C-terminal circularly permuted SH3-like" evidence="7">
    <location>
        <begin position="558"/>
        <end position="618"/>
    </location>
</feature>
<sequence length="631" mass="67291">MTSRTTFISLLVIGLLVGAAGVLGLQRLSGEKATSAVPDEEPSLSASYQSGPFQLGVEIDPKTPRVGENDLTLVLLDDSGEPVSGAAIKAVAEMPAMGAMPAMQAPADMQEIEPGLYQGTFEPSMDGSWPLTLQISKEGVGSSRANFDLAVGRKGLQPAGGVTALKRQQAGAMGKNSDGELPYRSGPYRLDVSIDPTTPRVGENILSVALRNADGAPLDNADIKAVAEMPAMGAMPAMQAPADMQAIEPGLYRGTFEPAMGGSWPLTLKIEAPGMPARQISFDLAVGREGLQLASGASRTDGGGMAEEAPPGTVTLDNRRRQLIGVETAEAQTLAMTRAIRAEGRIAYDDTQLADVSLKFDAWVGELYADYVGVYVEKGEPLFTVYGPALLAAQQEYLQLKRRSGASQTLVTAARKRLALWDMTDAEITTLEKRGEPLDYVTMHAPISGTVVAKNVVEGTAHKAGMTLLRIADLSQVWVEADIYEGELPLVTEGMPVTVTLPYLPGEQFEGQVDYIYPYLDDVSRTGRVRLSVANPEGRLKPNMYAEVKLKADLGQRVAVPEEAVIIAGELRVVFEDLGEGRLAPRKVQTGQRAGGYIEIIEGVEAGDRVVTSGNFLIASESRLKGGMEQW</sequence>
<keyword evidence="9" id="KW-1185">Reference proteome</keyword>
<feature type="domain" description="CusB-like barrel-sandwich hybrid" evidence="5">
    <location>
        <begin position="356"/>
        <end position="472"/>
    </location>
</feature>
<feature type="domain" description="YtkA-like" evidence="3">
    <location>
        <begin position="61"/>
        <end position="133"/>
    </location>
</feature>
<dbReference type="InterPro" id="IPR006143">
    <property type="entry name" value="RND_pump_MFP"/>
</dbReference>
<dbReference type="InterPro" id="IPR058791">
    <property type="entry name" value="3HB_CusB"/>
</dbReference>
<dbReference type="PANTHER" id="PTHR30097:SF15">
    <property type="entry name" value="CATION EFFLUX SYSTEM PROTEIN CUSB"/>
    <property type="match status" value="1"/>
</dbReference>
<evidence type="ECO:0000256" key="1">
    <source>
        <dbReference type="ARBA" id="ARBA00009477"/>
    </source>
</evidence>
<evidence type="ECO:0000259" key="6">
    <source>
        <dbReference type="Pfam" id="PF25954"/>
    </source>
</evidence>
<dbReference type="Proteomes" id="UP000644441">
    <property type="component" value="Unassembled WGS sequence"/>
</dbReference>
<evidence type="ECO:0000313" key="9">
    <source>
        <dbReference type="Proteomes" id="UP000644441"/>
    </source>
</evidence>
<keyword evidence="2" id="KW-0813">Transport</keyword>
<dbReference type="InterPro" id="IPR051909">
    <property type="entry name" value="MFP_Cation_Efflux"/>
</dbReference>
<name>A0ABS0AD20_9GAMM</name>